<comment type="similarity">
    <text evidence="2 9">Belongs to the glycosyl hydrolase 10 (cellulase F) family.</text>
</comment>
<dbReference type="Proteomes" id="UP001157017">
    <property type="component" value="Unassembled WGS sequence"/>
</dbReference>
<feature type="compositionally biased region" description="Low complexity" evidence="10">
    <location>
        <begin position="139"/>
        <end position="152"/>
    </location>
</feature>
<reference evidence="13" key="1">
    <citation type="journal article" date="2019" name="Int. J. Syst. Evol. Microbiol.">
        <title>The Global Catalogue of Microorganisms (GCM) 10K type strain sequencing project: providing services to taxonomists for standard genome sequencing and annotation.</title>
        <authorList>
            <consortium name="The Broad Institute Genomics Platform"/>
            <consortium name="The Broad Institute Genome Sequencing Center for Infectious Disease"/>
            <person name="Wu L."/>
            <person name="Ma J."/>
        </authorList>
    </citation>
    <scope>NUCLEOTIDE SEQUENCE [LARGE SCALE GENOMIC DNA]</scope>
    <source>
        <strain evidence="13">NBRC 108730</strain>
    </source>
</reference>
<keyword evidence="4" id="KW-0732">Signal</keyword>
<dbReference type="PANTHER" id="PTHR31490">
    <property type="entry name" value="GLYCOSYL HYDROLASE"/>
    <property type="match status" value="1"/>
</dbReference>
<evidence type="ECO:0000256" key="4">
    <source>
        <dbReference type="ARBA" id="ARBA00022729"/>
    </source>
</evidence>
<dbReference type="EC" id="3.2.1.8" evidence="9"/>
<evidence type="ECO:0000256" key="2">
    <source>
        <dbReference type="ARBA" id="ARBA00007495"/>
    </source>
</evidence>
<keyword evidence="8 9" id="KW-0624">Polysaccharide degradation</keyword>
<keyword evidence="13" id="KW-1185">Reference proteome</keyword>
<protein>
    <recommendedName>
        <fullName evidence="9">Beta-xylanase</fullName>
        <ecNumber evidence="9">3.2.1.8</ecNumber>
    </recommendedName>
</protein>
<evidence type="ECO:0000256" key="3">
    <source>
        <dbReference type="ARBA" id="ARBA00022651"/>
    </source>
</evidence>
<gene>
    <name evidence="12" type="ORF">GCM10025868_22450</name>
</gene>
<accession>A0ABQ6JJK7</accession>
<evidence type="ECO:0000256" key="1">
    <source>
        <dbReference type="ARBA" id="ARBA00000681"/>
    </source>
</evidence>
<sequence>MVAVGAVVGAVLAGGAVTSAEGAAKVPDPTTSTLRQAAKHTGVRIGTAVDTSALAADATYRSAVSAQFDSVTPENVMKWEVVEPERGRYDFTQADALVAAAKANHQKVRGHTLVWHNQLPSWLTSRTWTKREPEGGAEAAHPGRGRPLPRAGLGVGRRQRGLRRGRVAARLLWLQVIGPEYIEDAFRWAHQADPKALLFYNDYNLESIGPKSDAAYALVKKAPREGRAGAGRGLPGAPQHPVPLPRGPRREPAALRAARGEDGHDRGRRAHHAARRPGRGERAERRLHPAAAGLPARARLRLVHRLGIHRQVPVGAADVPR</sequence>
<feature type="region of interest" description="Disordered" evidence="10">
    <location>
        <begin position="131"/>
        <end position="157"/>
    </location>
</feature>
<dbReference type="PROSITE" id="PS51760">
    <property type="entry name" value="GH10_2"/>
    <property type="match status" value="1"/>
</dbReference>
<feature type="region of interest" description="Disordered" evidence="10">
    <location>
        <begin position="227"/>
        <end position="292"/>
    </location>
</feature>
<proteinExistence type="inferred from homology"/>
<evidence type="ECO:0000313" key="12">
    <source>
        <dbReference type="EMBL" id="GMA86995.1"/>
    </source>
</evidence>
<keyword evidence="7 9" id="KW-0326">Glycosidase</keyword>
<dbReference type="PANTHER" id="PTHR31490:SF88">
    <property type="entry name" value="BETA-XYLANASE"/>
    <property type="match status" value="1"/>
</dbReference>
<feature type="compositionally biased region" description="Basic and acidic residues" evidence="10">
    <location>
        <begin position="278"/>
        <end position="287"/>
    </location>
</feature>
<dbReference type="Pfam" id="PF00331">
    <property type="entry name" value="Glyco_hydro_10"/>
    <property type="match status" value="2"/>
</dbReference>
<evidence type="ECO:0000259" key="11">
    <source>
        <dbReference type="PROSITE" id="PS51760"/>
    </source>
</evidence>
<keyword evidence="5 9" id="KW-0378">Hydrolase</keyword>
<evidence type="ECO:0000256" key="8">
    <source>
        <dbReference type="ARBA" id="ARBA00023326"/>
    </source>
</evidence>
<organism evidence="12 13">
    <name type="scientific">Angustibacter aerolatus</name>
    <dbReference type="NCBI Taxonomy" id="1162965"/>
    <lineage>
        <taxon>Bacteria</taxon>
        <taxon>Bacillati</taxon>
        <taxon>Actinomycetota</taxon>
        <taxon>Actinomycetes</taxon>
        <taxon>Kineosporiales</taxon>
        <taxon>Kineosporiaceae</taxon>
    </lineage>
</organism>
<dbReference type="EMBL" id="BSUZ01000001">
    <property type="protein sequence ID" value="GMA86995.1"/>
    <property type="molecule type" value="Genomic_DNA"/>
</dbReference>
<name>A0ABQ6JJK7_9ACTN</name>
<keyword evidence="6 9" id="KW-0119">Carbohydrate metabolism</keyword>
<dbReference type="InterPro" id="IPR001000">
    <property type="entry name" value="GH10_dom"/>
</dbReference>
<evidence type="ECO:0000256" key="10">
    <source>
        <dbReference type="SAM" id="MobiDB-lite"/>
    </source>
</evidence>
<evidence type="ECO:0000256" key="9">
    <source>
        <dbReference type="RuleBase" id="RU361174"/>
    </source>
</evidence>
<feature type="domain" description="GH10" evidence="11">
    <location>
        <begin position="28"/>
        <end position="321"/>
    </location>
</feature>
<dbReference type="InterPro" id="IPR017853">
    <property type="entry name" value="GH"/>
</dbReference>
<dbReference type="SUPFAM" id="SSF51445">
    <property type="entry name" value="(Trans)glycosidases"/>
    <property type="match status" value="1"/>
</dbReference>
<evidence type="ECO:0000256" key="7">
    <source>
        <dbReference type="ARBA" id="ARBA00023295"/>
    </source>
</evidence>
<evidence type="ECO:0000313" key="13">
    <source>
        <dbReference type="Proteomes" id="UP001157017"/>
    </source>
</evidence>
<comment type="catalytic activity">
    <reaction evidence="1 9">
        <text>Endohydrolysis of (1-&gt;4)-beta-D-xylosidic linkages in xylans.</text>
        <dbReference type="EC" id="3.2.1.8"/>
    </reaction>
</comment>
<evidence type="ECO:0000256" key="5">
    <source>
        <dbReference type="ARBA" id="ARBA00022801"/>
    </source>
</evidence>
<feature type="compositionally biased region" description="Basic residues" evidence="10">
    <location>
        <begin position="266"/>
        <end position="277"/>
    </location>
</feature>
<dbReference type="SMART" id="SM00633">
    <property type="entry name" value="Glyco_10"/>
    <property type="match status" value="1"/>
</dbReference>
<keyword evidence="3" id="KW-0858">Xylan degradation</keyword>
<evidence type="ECO:0000256" key="6">
    <source>
        <dbReference type="ARBA" id="ARBA00023277"/>
    </source>
</evidence>
<dbReference type="InterPro" id="IPR044846">
    <property type="entry name" value="GH10"/>
</dbReference>
<feature type="compositionally biased region" description="Basic and acidic residues" evidence="10">
    <location>
        <begin position="248"/>
        <end position="265"/>
    </location>
</feature>
<dbReference type="PRINTS" id="PR00134">
    <property type="entry name" value="GLHYDRLASE10"/>
</dbReference>
<dbReference type="Gene3D" id="3.20.20.80">
    <property type="entry name" value="Glycosidases"/>
    <property type="match status" value="2"/>
</dbReference>
<comment type="caution">
    <text evidence="12">The sequence shown here is derived from an EMBL/GenBank/DDBJ whole genome shotgun (WGS) entry which is preliminary data.</text>
</comment>